<dbReference type="PROSITE" id="PS50072">
    <property type="entry name" value="CSA_PPIASE_2"/>
    <property type="match status" value="1"/>
</dbReference>
<protein>
    <recommendedName>
        <fullName evidence="1">PPIase cyclophilin-type domain-containing protein</fullName>
    </recommendedName>
</protein>
<dbReference type="PANTHER" id="PTHR46873:SF1">
    <property type="entry name" value="EXPRESSED PROTEIN"/>
    <property type="match status" value="1"/>
</dbReference>
<dbReference type="Pfam" id="PF00160">
    <property type="entry name" value="Pro_isomerase"/>
    <property type="match status" value="1"/>
</dbReference>
<name>A0ABY8UCG9_TETOB</name>
<feature type="domain" description="PPIase cyclophilin-type" evidence="1">
    <location>
        <begin position="130"/>
        <end position="265"/>
    </location>
</feature>
<dbReference type="SUPFAM" id="SSF50891">
    <property type="entry name" value="Cyclophilin-like"/>
    <property type="match status" value="1"/>
</dbReference>
<dbReference type="InterPro" id="IPR002130">
    <property type="entry name" value="Cyclophilin-type_PPIase_dom"/>
</dbReference>
<organism evidence="2 3">
    <name type="scientific">Tetradesmus obliquus</name>
    <name type="common">Green alga</name>
    <name type="synonym">Acutodesmus obliquus</name>
    <dbReference type="NCBI Taxonomy" id="3088"/>
    <lineage>
        <taxon>Eukaryota</taxon>
        <taxon>Viridiplantae</taxon>
        <taxon>Chlorophyta</taxon>
        <taxon>core chlorophytes</taxon>
        <taxon>Chlorophyceae</taxon>
        <taxon>CS clade</taxon>
        <taxon>Sphaeropleales</taxon>
        <taxon>Scenedesmaceae</taxon>
        <taxon>Tetradesmus</taxon>
    </lineage>
</organism>
<sequence length="286" mass="32032">MRALAVAGDMCYTTQDYEFWSDPILVWGYEHRAADAAECCASCHAQRRLLERGGTAEGRNGSACNTWAFCGDRAKCKERFGECWLKRNKQLNETRPPELPKGASKSEGWISGAVYENDTHLQQFSGHELVFHTKHGDITMALLPDLAPNSVAELRRAALMLAPYNGYCQNCRIYRPEKNFLVQGVIEAPGVYPAVPRHPSPPQKMVMEKGLVCWAGGSGGPHWFVNMIDQSGFKDDHLCFAKASNASMAVFDKILELPMKNKTKPSDMNGLLEPIFYNMTLRKPQR</sequence>
<evidence type="ECO:0000259" key="1">
    <source>
        <dbReference type="PROSITE" id="PS50072"/>
    </source>
</evidence>
<reference evidence="2 3" key="1">
    <citation type="submission" date="2023-05" db="EMBL/GenBank/DDBJ databases">
        <title>A 100% complete, gapless, phased diploid assembly of the Scenedesmus obliquus UTEX 3031 genome.</title>
        <authorList>
            <person name="Biondi T.C."/>
            <person name="Hanschen E.R."/>
            <person name="Kwon T."/>
            <person name="Eng W."/>
            <person name="Kruse C.P.S."/>
            <person name="Koehler S.I."/>
            <person name="Kunde Y."/>
            <person name="Gleasner C.D."/>
            <person name="You Mak K.T."/>
            <person name="Polle J."/>
            <person name="Hovde B.T."/>
            <person name="Starkenburg S.R."/>
        </authorList>
    </citation>
    <scope>NUCLEOTIDE SEQUENCE [LARGE SCALE GENOMIC DNA]</scope>
    <source>
        <strain evidence="2 3">DOE0152z</strain>
    </source>
</reference>
<gene>
    <name evidence="2" type="ORF">OEZ85_009303</name>
</gene>
<dbReference type="Gene3D" id="3.50.4.10">
    <property type="entry name" value="Hepatocyte Growth Factor"/>
    <property type="match status" value="1"/>
</dbReference>
<dbReference type="PANTHER" id="PTHR46873">
    <property type="entry name" value="EXPRESSED PROTEIN"/>
    <property type="match status" value="1"/>
</dbReference>
<evidence type="ECO:0000313" key="2">
    <source>
        <dbReference type="EMBL" id="WIA17791.1"/>
    </source>
</evidence>
<dbReference type="Proteomes" id="UP001244341">
    <property type="component" value="Chromosome 9b"/>
</dbReference>
<accession>A0ABY8UCG9</accession>
<dbReference type="EMBL" id="CP126216">
    <property type="protein sequence ID" value="WIA17791.1"/>
    <property type="molecule type" value="Genomic_DNA"/>
</dbReference>
<dbReference type="Gene3D" id="2.40.100.10">
    <property type="entry name" value="Cyclophilin-like"/>
    <property type="match status" value="1"/>
</dbReference>
<proteinExistence type="predicted"/>
<dbReference type="InterPro" id="IPR029000">
    <property type="entry name" value="Cyclophilin-like_dom_sf"/>
</dbReference>
<keyword evidence="3" id="KW-1185">Reference proteome</keyword>
<evidence type="ECO:0000313" key="3">
    <source>
        <dbReference type="Proteomes" id="UP001244341"/>
    </source>
</evidence>